<proteinExistence type="predicted"/>
<dbReference type="AlphaFoldDB" id="A0A428Z7E6"/>
<comment type="caution">
    <text evidence="1">The sequence shown here is derived from an EMBL/GenBank/DDBJ whole genome shotgun (WGS) entry which is preliminary data.</text>
</comment>
<reference evidence="1 2" key="1">
    <citation type="submission" date="2018-05" db="EMBL/GenBank/DDBJ databases">
        <title>Evolution of GPA BGCs.</title>
        <authorList>
            <person name="Waglechner N."/>
            <person name="Wright G.D."/>
        </authorList>
    </citation>
    <scope>NUCLEOTIDE SEQUENCE [LARGE SCALE GENOMIC DNA]</scope>
    <source>
        <strain evidence="1 2">A82846</strain>
    </source>
</reference>
<gene>
    <name evidence="1" type="ORF">DMH04_23235</name>
</gene>
<name>A0A428Z7E6_KIBAR</name>
<organism evidence="1 2">
    <name type="scientific">Kibdelosporangium aridum</name>
    <dbReference type="NCBI Taxonomy" id="2030"/>
    <lineage>
        <taxon>Bacteria</taxon>
        <taxon>Bacillati</taxon>
        <taxon>Actinomycetota</taxon>
        <taxon>Actinomycetes</taxon>
        <taxon>Pseudonocardiales</taxon>
        <taxon>Pseudonocardiaceae</taxon>
        <taxon>Kibdelosporangium</taxon>
    </lineage>
</organism>
<protein>
    <submittedName>
        <fullName evidence="1">Uncharacterized protein</fullName>
    </submittedName>
</protein>
<accession>A0A428Z7E6</accession>
<sequence length="67" mass="7372">MEQTTSAPMDPWVQDGVGCGPCTKPGHYSMIGADGYPTPDKVCVKSEFPKPCGSRWIWIDECDHKPC</sequence>
<dbReference type="Proteomes" id="UP000287547">
    <property type="component" value="Unassembled WGS sequence"/>
</dbReference>
<evidence type="ECO:0000313" key="1">
    <source>
        <dbReference type="EMBL" id="RSM83558.1"/>
    </source>
</evidence>
<dbReference type="EMBL" id="QHKI01000019">
    <property type="protein sequence ID" value="RSM83558.1"/>
    <property type="molecule type" value="Genomic_DNA"/>
</dbReference>
<evidence type="ECO:0000313" key="2">
    <source>
        <dbReference type="Proteomes" id="UP000287547"/>
    </source>
</evidence>